<dbReference type="InterPro" id="IPR003439">
    <property type="entry name" value="ABC_transporter-like_ATP-bd"/>
</dbReference>
<evidence type="ECO:0000256" key="4">
    <source>
        <dbReference type="ARBA" id="ARBA00022840"/>
    </source>
</evidence>
<accession>A0ABV6GHD2</accession>
<evidence type="ECO:0000259" key="9">
    <source>
        <dbReference type="PROSITE" id="PS50929"/>
    </source>
</evidence>
<feature type="transmembrane region" description="Helical" evidence="7">
    <location>
        <begin position="154"/>
        <end position="174"/>
    </location>
</feature>
<evidence type="ECO:0000313" key="10">
    <source>
        <dbReference type="EMBL" id="MFC0273094.1"/>
    </source>
</evidence>
<evidence type="ECO:0000259" key="8">
    <source>
        <dbReference type="PROSITE" id="PS50893"/>
    </source>
</evidence>
<dbReference type="PANTHER" id="PTHR24221">
    <property type="entry name" value="ATP-BINDING CASSETTE SUB-FAMILY B"/>
    <property type="match status" value="1"/>
</dbReference>
<dbReference type="SMART" id="SM00382">
    <property type="entry name" value="AAA"/>
    <property type="match status" value="1"/>
</dbReference>
<keyword evidence="4" id="KW-0067">ATP-binding</keyword>
<dbReference type="InterPro" id="IPR011527">
    <property type="entry name" value="ABC1_TM_dom"/>
</dbReference>
<evidence type="ECO:0000256" key="2">
    <source>
        <dbReference type="ARBA" id="ARBA00022692"/>
    </source>
</evidence>
<dbReference type="Pfam" id="PF00664">
    <property type="entry name" value="ABC_membrane"/>
    <property type="match status" value="1"/>
</dbReference>
<dbReference type="InterPro" id="IPR027417">
    <property type="entry name" value="P-loop_NTPase"/>
</dbReference>
<evidence type="ECO:0000256" key="5">
    <source>
        <dbReference type="ARBA" id="ARBA00022989"/>
    </source>
</evidence>
<dbReference type="PROSITE" id="PS00211">
    <property type="entry name" value="ABC_TRANSPORTER_1"/>
    <property type="match status" value="1"/>
</dbReference>
<dbReference type="NCBIfam" id="TIGR02857">
    <property type="entry name" value="CydD"/>
    <property type="match status" value="1"/>
</dbReference>
<dbReference type="EMBL" id="JBHLVO010000016">
    <property type="protein sequence ID" value="MFC0273094.1"/>
    <property type="molecule type" value="Genomic_DNA"/>
</dbReference>
<keyword evidence="6 7" id="KW-0472">Membrane</keyword>
<comment type="caution">
    <text evidence="10">The sequence shown here is derived from an EMBL/GenBank/DDBJ whole genome shotgun (WGS) entry which is preliminary data.</text>
</comment>
<comment type="subcellular location">
    <subcellularLocation>
        <location evidence="1">Cell membrane</location>
        <topology evidence="1">Multi-pass membrane protein</topology>
    </subcellularLocation>
</comment>
<organism evidence="10 11">
    <name type="scientific">Metabacillus herbersteinensis</name>
    <dbReference type="NCBI Taxonomy" id="283816"/>
    <lineage>
        <taxon>Bacteria</taxon>
        <taxon>Bacillati</taxon>
        <taxon>Bacillota</taxon>
        <taxon>Bacilli</taxon>
        <taxon>Bacillales</taxon>
        <taxon>Bacillaceae</taxon>
        <taxon>Metabacillus</taxon>
    </lineage>
</organism>
<evidence type="ECO:0000256" key="1">
    <source>
        <dbReference type="ARBA" id="ARBA00004651"/>
    </source>
</evidence>
<dbReference type="PROSITE" id="PS50893">
    <property type="entry name" value="ABC_TRANSPORTER_2"/>
    <property type="match status" value="1"/>
</dbReference>
<evidence type="ECO:0000313" key="11">
    <source>
        <dbReference type="Proteomes" id="UP001589854"/>
    </source>
</evidence>
<dbReference type="Proteomes" id="UP001589854">
    <property type="component" value="Unassembled WGS sequence"/>
</dbReference>
<keyword evidence="3" id="KW-0547">Nucleotide-binding</keyword>
<proteinExistence type="predicted"/>
<feature type="domain" description="ABC transporter" evidence="8">
    <location>
        <begin position="335"/>
        <end position="570"/>
    </location>
</feature>
<dbReference type="InterPro" id="IPR003593">
    <property type="entry name" value="AAA+_ATPase"/>
</dbReference>
<dbReference type="RefSeq" id="WP_378936156.1">
    <property type="nucleotide sequence ID" value="NZ_JBHLVO010000016.1"/>
</dbReference>
<sequence length="577" mass="63282">MNELKNIAKTHKSTRMFLIFSSVLMGATVIGQAYFFVTIVDRVFLRGHSIQEIVPFLAGLLIVLIARSALTYGSGRAGVLMASKVKRDFRKKLLNKISSNPMQSALQGQSGQKVSVMMDAVDGIDSYFSRFIPQVIQTSIVPLMILVVVFTQHIYSGLIMVITAPFIPLFMAIIGMKTQKKSEEQVEKLSAFSGQFLDTLQGLTTLKLFGRSSHQKELIQKNSLNFRDATMEILKIAFMSSLMLEFISMLSMGLIALEASIRLVVFESITFFTAFFILVLAPEFYLSLKDLGSAFHTGRGSMGAANKVTEELAEKDKAIQWGAKSLNGKGSPPTIELNGTSFHYSQEGFSLRNIKAVIEPYEQVAIVGKSGSGKTTLLHLIAGLLSPTEGKIFINGTSLFDHKESDWFDQLSYISQNPYLFSGTLAENIAIGGTTDPLSTEVEVAAKKAGIDELINSLENGYDTPVGEAGRGLSGGEKQRIAIARAFLKQPSIILFDEPTTGLDLHTERVLQSSIKELSQTSTVITVAHRLHTIKNADKILFLADGELVASGTHHDLLATVPDYREMIYVQQRGVTL</sequence>
<reference evidence="10 11" key="1">
    <citation type="submission" date="2024-09" db="EMBL/GenBank/DDBJ databases">
        <authorList>
            <person name="Sun Q."/>
            <person name="Mori K."/>
        </authorList>
    </citation>
    <scope>NUCLEOTIDE SEQUENCE [LARGE SCALE GENOMIC DNA]</scope>
    <source>
        <strain evidence="10 11">CCM 7228</strain>
    </source>
</reference>
<feature type="transmembrane region" description="Helical" evidence="7">
    <location>
        <begin position="16"/>
        <end position="36"/>
    </location>
</feature>
<evidence type="ECO:0000256" key="7">
    <source>
        <dbReference type="SAM" id="Phobius"/>
    </source>
</evidence>
<dbReference type="Gene3D" id="3.40.50.300">
    <property type="entry name" value="P-loop containing nucleotide triphosphate hydrolases"/>
    <property type="match status" value="1"/>
</dbReference>
<dbReference type="InterPro" id="IPR039421">
    <property type="entry name" value="Type_1_exporter"/>
</dbReference>
<feature type="domain" description="ABC transmembrane type-1" evidence="9">
    <location>
        <begin position="17"/>
        <end position="300"/>
    </location>
</feature>
<dbReference type="SUPFAM" id="SSF52540">
    <property type="entry name" value="P-loop containing nucleoside triphosphate hydrolases"/>
    <property type="match status" value="1"/>
</dbReference>
<dbReference type="InterPro" id="IPR017871">
    <property type="entry name" value="ABC_transporter-like_CS"/>
</dbReference>
<dbReference type="PROSITE" id="PS50929">
    <property type="entry name" value="ABC_TM1F"/>
    <property type="match status" value="1"/>
</dbReference>
<gene>
    <name evidence="10" type="primary">cydD</name>
    <name evidence="10" type="ORF">ACFFIX_16865</name>
</gene>
<dbReference type="Pfam" id="PF00005">
    <property type="entry name" value="ABC_tran"/>
    <property type="match status" value="1"/>
</dbReference>
<dbReference type="CDD" id="cd18584">
    <property type="entry name" value="ABC_6TM_AarD_CydD"/>
    <property type="match status" value="1"/>
</dbReference>
<dbReference type="SUPFAM" id="SSF90123">
    <property type="entry name" value="ABC transporter transmembrane region"/>
    <property type="match status" value="1"/>
</dbReference>
<dbReference type="Gene3D" id="1.20.1560.10">
    <property type="entry name" value="ABC transporter type 1, transmembrane domain"/>
    <property type="match status" value="1"/>
</dbReference>
<feature type="transmembrane region" description="Helical" evidence="7">
    <location>
        <begin position="56"/>
        <end position="82"/>
    </location>
</feature>
<name>A0ABV6GHD2_9BACI</name>
<keyword evidence="11" id="KW-1185">Reference proteome</keyword>
<dbReference type="InterPro" id="IPR036640">
    <property type="entry name" value="ABC1_TM_sf"/>
</dbReference>
<feature type="transmembrane region" description="Helical" evidence="7">
    <location>
        <begin position="236"/>
        <end position="257"/>
    </location>
</feature>
<feature type="transmembrane region" description="Helical" evidence="7">
    <location>
        <begin position="263"/>
        <end position="281"/>
    </location>
</feature>
<protein>
    <submittedName>
        <fullName evidence="10">Thiol reductant ABC exporter subunit CydD</fullName>
    </submittedName>
</protein>
<dbReference type="PANTHER" id="PTHR24221:SF590">
    <property type="entry name" value="COMPONENT LINKED WITH THE ASSEMBLY OF CYTOCHROME' TRANSPORT TRANSMEMBRANE ATP-BINDING PROTEIN ABC TRANSPORTER CYDD-RELATED"/>
    <property type="match status" value="1"/>
</dbReference>
<keyword evidence="5 7" id="KW-1133">Transmembrane helix</keyword>
<evidence type="ECO:0000256" key="6">
    <source>
        <dbReference type="ARBA" id="ARBA00023136"/>
    </source>
</evidence>
<dbReference type="InterPro" id="IPR014216">
    <property type="entry name" value="ABC_transptr_CydD"/>
</dbReference>
<evidence type="ECO:0000256" key="3">
    <source>
        <dbReference type="ARBA" id="ARBA00022741"/>
    </source>
</evidence>
<keyword evidence="2 7" id="KW-0812">Transmembrane</keyword>